<dbReference type="OrthoDB" id="2881178at2759"/>
<proteinExistence type="predicted"/>
<comment type="caution">
    <text evidence="2">The sequence shown here is derived from an EMBL/GenBank/DDBJ whole genome shotgun (WGS) entry which is preliminary data.</text>
</comment>
<gene>
    <name evidence="2" type="ORF">CVT25_004302</name>
</gene>
<sequence>MSTPDPFGFHSQCTKEGIDTQLMTDTFANTINTTFTFRCCSTFIGFGCIDQPVLPFHTCGEANQNVADYASMTFCIGGLFEQHACAADGCQQISRAGVISQQCPQQLIDYMKVQPVGAQFACCDSSSCVVGTDYTCPTSRSLQLCVGDGIGAECLNPQNLAICSGNYTSTVSGDSPQTPSGQGGTAPNSDTTLGERWC</sequence>
<name>A0A409VW23_PSICY</name>
<feature type="region of interest" description="Disordered" evidence="1">
    <location>
        <begin position="173"/>
        <end position="198"/>
    </location>
</feature>
<dbReference type="InParanoid" id="A0A409VW23"/>
<evidence type="ECO:0000313" key="3">
    <source>
        <dbReference type="Proteomes" id="UP000283269"/>
    </source>
</evidence>
<evidence type="ECO:0000256" key="1">
    <source>
        <dbReference type="SAM" id="MobiDB-lite"/>
    </source>
</evidence>
<dbReference type="Proteomes" id="UP000283269">
    <property type="component" value="Unassembled WGS sequence"/>
</dbReference>
<evidence type="ECO:0000313" key="2">
    <source>
        <dbReference type="EMBL" id="PPQ70430.1"/>
    </source>
</evidence>
<dbReference type="AlphaFoldDB" id="A0A409VW23"/>
<accession>A0A409VW23</accession>
<reference evidence="2 3" key="1">
    <citation type="journal article" date="2018" name="Evol. Lett.">
        <title>Horizontal gene cluster transfer increased hallucinogenic mushroom diversity.</title>
        <authorList>
            <person name="Reynolds H.T."/>
            <person name="Vijayakumar V."/>
            <person name="Gluck-Thaler E."/>
            <person name="Korotkin H.B."/>
            <person name="Matheny P.B."/>
            <person name="Slot J.C."/>
        </authorList>
    </citation>
    <scope>NUCLEOTIDE SEQUENCE [LARGE SCALE GENOMIC DNA]</scope>
    <source>
        <strain evidence="2 3">2631</strain>
    </source>
</reference>
<feature type="compositionally biased region" description="Polar residues" evidence="1">
    <location>
        <begin position="173"/>
        <end position="192"/>
    </location>
</feature>
<keyword evidence="3" id="KW-1185">Reference proteome</keyword>
<organism evidence="2 3">
    <name type="scientific">Psilocybe cyanescens</name>
    <dbReference type="NCBI Taxonomy" id="93625"/>
    <lineage>
        <taxon>Eukaryota</taxon>
        <taxon>Fungi</taxon>
        <taxon>Dikarya</taxon>
        <taxon>Basidiomycota</taxon>
        <taxon>Agaricomycotina</taxon>
        <taxon>Agaricomycetes</taxon>
        <taxon>Agaricomycetidae</taxon>
        <taxon>Agaricales</taxon>
        <taxon>Agaricineae</taxon>
        <taxon>Strophariaceae</taxon>
        <taxon>Psilocybe</taxon>
    </lineage>
</organism>
<protein>
    <submittedName>
        <fullName evidence="2">Uncharacterized protein</fullName>
    </submittedName>
</protein>
<dbReference type="EMBL" id="NHYD01003903">
    <property type="protein sequence ID" value="PPQ70430.1"/>
    <property type="molecule type" value="Genomic_DNA"/>
</dbReference>